<proteinExistence type="inferred from homology"/>
<evidence type="ECO:0000256" key="1">
    <source>
        <dbReference type="ARBA" id="ARBA00004781"/>
    </source>
</evidence>
<dbReference type="NCBIfam" id="TIGR01214">
    <property type="entry name" value="rmlD"/>
    <property type="match status" value="1"/>
</dbReference>
<keyword evidence="6" id="KW-0560">Oxidoreductase</keyword>
<dbReference type="PANTHER" id="PTHR10491:SF4">
    <property type="entry name" value="METHIONINE ADENOSYLTRANSFERASE 2 SUBUNIT BETA"/>
    <property type="match status" value="1"/>
</dbReference>
<evidence type="ECO:0000256" key="2">
    <source>
        <dbReference type="ARBA" id="ARBA00010944"/>
    </source>
</evidence>
<dbReference type="Pfam" id="PF04321">
    <property type="entry name" value="RmlD_sub_bind"/>
    <property type="match status" value="1"/>
</dbReference>
<dbReference type="Gene3D" id="3.90.25.10">
    <property type="entry name" value="UDP-galactose 4-epimerase, domain 1"/>
    <property type="match status" value="1"/>
</dbReference>
<dbReference type="EMBL" id="BAAAFD010000005">
    <property type="protein sequence ID" value="GAA0856764.1"/>
    <property type="molecule type" value="Genomic_DNA"/>
</dbReference>
<gene>
    <name evidence="8" type="primary">rfbD</name>
    <name evidence="8" type="ORF">GCM10009114_19920</name>
</gene>
<evidence type="ECO:0000313" key="9">
    <source>
        <dbReference type="Proteomes" id="UP001500359"/>
    </source>
</evidence>
<organism evidence="8 9">
    <name type="scientific">Aliiglaciecola litoralis</name>
    <dbReference type="NCBI Taxonomy" id="582857"/>
    <lineage>
        <taxon>Bacteria</taxon>
        <taxon>Pseudomonadati</taxon>
        <taxon>Pseudomonadota</taxon>
        <taxon>Gammaproteobacteria</taxon>
        <taxon>Alteromonadales</taxon>
        <taxon>Alteromonadaceae</taxon>
        <taxon>Aliiglaciecola</taxon>
    </lineage>
</organism>
<dbReference type="InterPro" id="IPR005913">
    <property type="entry name" value="dTDP_dehydrorham_reduct"/>
</dbReference>
<name>A0ABN1LJ89_9ALTE</name>
<dbReference type="Gene3D" id="3.40.50.720">
    <property type="entry name" value="NAD(P)-binding Rossmann-like Domain"/>
    <property type="match status" value="1"/>
</dbReference>
<reference evidence="8 9" key="1">
    <citation type="journal article" date="2019" name="Int. J. Syst. Evol. Microbiol.">
        <title>The Global Catalogue of Microorganisms (GCM) 10K type strain sequencing project: providing services to taxonomists for standard genome sequencing and annotation.</title>
        <authorList>
            <consortium name="The Broad Institute Genomics Platform"/>
            <consortium name="The Broad Institute Genome Sequencing Center for Infectious Disease"/>
            <person name="Wu L."/>
            <person name="Ma J."/>
        </authorList>
    </citation>
    <scope>NUCLEOTIDE SEQUENCE [LARGE SCALE GENOMIC DNA]</scope>
    <source>
        <strain evidence="8 9">JCM 15896</strain>
    </source>
</reference>
<evidence type="ECO:0000256" key="6">
    <source>
        <dbReference type="RuleBase" id="RU364082"/>
    </source>
</evidence>
<comment type="cofactor">
    <cofactor evidence="6">
        <name>Mg(2+)</name>
        <dbReference type="ChEBI" id="CHEBI:18420"/>
    </cofactor>
    <text evidence="6">Binds 1 Mg(2+) ion per monomer.</text>
</comment>
<comment type="similarity">
    <text evidence="2 6">Belongs to the dTDP-4-dehydrorhamnose reductase family.</text>
</comment>
<protein>
    <recommendedName>
        <fullName evidence="4 6">dTDP-4-dehydrorhamnose reductase</fullName>
        <ecNumber evidence="3 6">1.1.1.133</ecNumber>
    </recommendedName>
</protein>
<evidence type="ECO:0000256" key="4">
    <source>
        <dbReference type="ARBA" id="ARBA00017099"/>
    </source>
</evidence>
<dbReference type="EC" id="1.1.1.133" evidence="3 6"/>
<dbReference type="RefSeq" id="WP_343859407.1">
    <property type="nucleotide sequence ID" value="NZ_BAAAFD010000005.1"/>
</dbReference>
<evidence type="ECO:0000256" key="3">
    <source>
        <dbReference type="ARBA" id="ARBA00012929"/>
    </source>
</evidence>
<dbReference type="InterPro" id="IPR036291">
    <property type="entry name" value="NAD(P)-bd_dom_sf"/>
</dbReference>
<evidence type="ECO:0000259" key="7">
    <source>
        <dbReference type="Pfam" id="PF04321"/>
    </source>
</evidence>
<dbReference type="SUPFAM" id="SSF51735">
    <property type="entry name" value="NAD(P)-binding Rossmann-fold domains"/>
    <property type="match status" value="1"/>
</dbReference>
<comment type="caution">
    <text evidence="8">The sequence shown here is derived from an EMBL/GenBank/DDBJ whole genome shotgun (WGS) entry which is preliminary data.</text>
</comment>
<comment type="catalytic activity">
    <reaction evidence="5 6">
        <text>dTDP-beta-L-rhamnose + NADP(+) = dTDP-4-dehydro-beta-L-rhamnose + NADPH + H(+)</text>
        <dbReference type="Rhea" id="RHEA:21796"/>
        <dbReference type="ChEBI" id="CHEBI:15378"/>
        <dbReference type="ChEBI" id="CHEBI:57510"/>
        <dbReference type="ChEBI" id="CHEBI:57783"/>
        <dbReference type="ChEBI" id="CHEBI:58349"/>
        <dbReference type="ChEBI" id="CHEBI:62830"/>
        <dbReference type="EC" id="1.1.1.133"/>
    </reaction>
</comment>
<comment type="pathway">
    <text evidence="1 6">Carbohydrate biosynthesis; dTDP-L-rhamnose biosynthesis.</text>
</comment>
<evidence type="ECO:0000313" key="8">
    <source>
        <dbReference type="EMBL" id="GAA0856764.1"/>
    </source>
</evidence>
<keyword evidence="6" id="KW-0521">NADP</keyword>
<dbReference type="InterPro" id="IPR029903">
    <property type="entry name" value="RmlD-like-bd"/>
</dbReference>
<accession>A0ABN1LJ89</accession>
<dbReference type="Proteomes" id="UP001500359">
    <property type="component" value="Unassembled WGS sequence"/>
</dbReference>
<dbReference type="CDD" id="cd05254">
    <property type="entry name" value="dTDP_HR_like_SDR_e"/>
    <property type="match status" value="1"/>
</dbReference>
<dbReference type="PANTHER" id="PTHR10491">
    <property type="entry name" value="DTDP-4-DEHYDRORHAMNOSE REDUCTASE"/>
    <property type="match status" value="1"/>
</dbReference>
<evidence type="ECO:0000256" key="5">
    <source>
        <dbReference type="ARBA" id="ARBA00048200"/>
    </source>
</evidence>
<feature type="domain" description="RmlD-like substrate binding" evidence="7">
    <location>
        <begin position="1"/>
        <end position="283"/>
    </location>
</feature>
<keyword evidence="9" id="KW-1185">Reference proteome</keyword>
<comment type="function">
    <text evidence="6">Catalyzes the reduction of dTDP-6-deoxy-L-lyxo-4-hexulose to yield dTDP-L-rhamnose.</text>
</comment>
<sequence>MNIIVIGKNGQLAQALKRLNPKVICLGRNDIDVIDENNLTAVLDTFNIKGIINAAAYTAVDKAESEPEQAFSLNKTAVANLASYAASRRLHLVHVSTDYVFSGDKNSPYLVNDPHEPKGTYGASKAAGENVIRQRIPEKSCIIRTSWVYSATGNNFVKTMLKLMVEKTELAVVADQTGSPTSAMALANACLLASEQQITGVHHFTDEGSCTWYDFALAIQDFGYQYGLLRSKIPVKPIPTSAYPTPAKRPKYSVLDISTLNRAFTGLTRNHWQVELEHVIQQLAQQREIGVTTND</sequence>